<dbReference type="GO" id="GO:0055085">
    <property type="term" value="P:transmembrane transport"/>
    <property type="evidence" value="ECO:0007669"/>
    <property type="project" value="InterPro"/>
</dbReference>
<accession>A0A1W6N2J1</accession>
<dbReference type="InterPro" id="IPR051045">
    <property type="entry name" value="TonB-dependent_transducer"/>
</dbReference>
<dbReference type="GO" id="GO:0015031">
    <property type="term" value="P:protein transport"/>
    <property type="evidence" value="ECO:0007669"/>
    <property type="project" value="UniProtKB-KW"/>
</dbReference>
<feature type="transmembrane region" description="Helical" evidence="10">
    <location>
        <begin position="12"/>
        <end position="30"/>
    </location>
</feature>
<evidence type="ECO:0000259" key="11">
    <source>
        <dbReference type="PROSITE" id="PS52015"/>
    </source>
</evidence>
<keyword evidence="6 10" id="KW-0812">Transmembrane</keyword>
<evidence type="ECO:0000256" key="3">
    <source>
        <dbReference type="ARBA" id="ARBA00022448"/>
    </source>
</evidence>
<keyword evidence="5" id="KW-0997">Cell inner membrane</keyword>
<keyword evidence="4" id="KW-1003">Cell membrane</keyword>
<dbReference type="Gene3D" id="3.30.1150.10">
    <property type="match status" value="1"/>
</dbReference>
<dbReference type="STRING" id="1414854.GQ61_00595"/>
<dbReference type="Proteomes" id="UP000237351">
    <property type="component" value="Chromosome"/>
</dbReference>
<evidence type="ECO:0000256" key="8">
    <source>
        <dbReference type="ARBA" id="ARBA00022989"/>
    </source>
</evidence>
<dbReference type="KEGG" id="naf:GQ61_00595"/>
<keyword evidence="8 10" id="KW-1133">Transmembrane helix</keyword>
<gene>
    <name evidence="12" type="ORF">GQ61_00595</name>
</gene>
<evidence type="ECO:0000256" key="1">
    <source>
        <dbReference type="ARBA" id="ARBA00004383"/>
    </source>
</evidence>
<evidence type="ECO:0000256" key="5">
    <source>
        <dbReference type="ARBA" id="ARBA00022519"/>
    </source>
</evidence>
<sequence length="198" mass="21857">MAINETSFVLKSLAFLLSGLIHSALIVSVVSMHSSPLKKEASHFTVEFVTPQPRQSNKVIHKIAKIKKTSQKGFIKSFNNTLRRDPSVLPTTAESHSSPLLAPSYTEVSYSLGSSQTPMPIYPTLARKKGFEGQVILLAHVNTDGRVSALKLYQSSGFECLDQAALETVKRWRLEPARNGAQKIASNIKIPIRFLLKI</sequence>
<evidence type="ECO:0000256" key="2">
    <source>
        <dbReference type="ARBA" id="ARBA00006555"/>
    </source>
</evidence>
<dbReference type="PROSITE" id="PS52015">
    <property type="entry name" value="TONB_CTD"/>
    <property type="match status" value="1"/>
</dbReference>
<dbReference type="InterPro" id="IPR006260">
    <property type="entry name" value="TonB/TolA_C"/>
</dbReference>
<dbReference type="RefSeq" id="WP_085783443.1">
    <property type="nucleotide sequence ID" value="NZ_CP008743.1"/>
</dbReference>
<dbReference type="PANTHER" id="PTHR33446:SF2">
    <property type="entry name" value="PROTEIN TONB"/>
    <property type="match status" value="1"/>
</dbReference>
<keyword evidence="3" id="KW-0813">Transport</keyword>
<keyword evidence="7" id="KW-0653">Protein transport</keyword>
<dbReference type="GO" id="GO:0098797">
    <property type="term" value="C:plasma membrane protein complex"/>
    <property type="evidence" value="ECO:0007669"/>
    <property type="project" value="TreeGrafter"/>
</dbReference>
<evidence type="ECO:0000256" key="7">
    <source>
        <dbReference type="ARBA" id="ARBA00022927"/>
    </source>
</evidence>
<keyword evidence="13" id="KW-1185">Reference proteome</keyword>
<dbReference type="Pfam" id="PF03544">
    <property type="entry name" value="TonB_C"/>
    <property type="match status" value="1"/>
</dbReference>
<protein>
    <recommendedName>
        <fullName evidence="11">TonB C-terminal domain-containing protein</fullName>
    </recommendedName>
</protein>
<dbReference type="OrthoDB" id="9792439at2"/>
<dbReference type="NCBIfam" id="TIGR01352">
    <property type="entry name" value="tonB_Cterm"/>
    <property type="match status" value="1"/>
</dbReference>
<dbReference type="InterPro" id="IPR037682">
    <property type="entry name" value="TonB_C"/>
</dbReference>
<dbReference type="AlphaFoldDB" id="A0A1W6N2J1"/>
<evidence type="ECO:0000313" key="12">
    <source>
        <dbReference type="EMBL" id="ARN84090.1"/>
    </source>
</evidence>
<comment type="subcellular location">
    <subcellularLocation>
        <location evidence="1">Cell inner membrane</location>
        <topology evidence="1">Single-pass membrane protein</topology>
        <orientation evidence="1">Periplasmic side</orientation>
    </subcellularLocation>
</comment>
<feature type="domain" description="TonB C-terminal" evidence="11">
    <location>
        <begin position="107"/>
        <end position="198"/>
    </location>
</feature>
<dbReference type="PANTHER" id="PTHR33446">
    <property type="entry name" value="PROTEIN TONB-RELATED"/>
    <property type="match status" value="1"/>
</dbReference>
<keyword evidence="9 10" id="KW-0472">Membrane</keyword>
<dbReference type="GO" id="GO:0031992">
    <property type="term" value="F:energy transducer activity"/>
    <property type="evidence" value="ECO:0007669"/>
    <property type="project" value="TreeGrafter"/>
</dbReference>
<organism evidence="12 13">
    <name type="scientific">Candidatus Nucleicultrix amoebiphila FS5</name>
    <dbReference type="NCBI Taxonomy" id="1414854"/>
    <lineage>
        <taxon>Bacteria</taxon>
        <taxon>Pseudomonadati</taxon>
        <taxon>Pseudomonadota</taxon>
        <taxon>Alphaproteobacteria</taxon>
        <taxon>Holosporales</taxon>
        <taxon>Candidatus Nucleicultricaceae</taxon>
        <taxon>Candidatus Nucleicultrix</taxon>
    </lineage>
</organism>
<comment type="similarity">
    <text evidence="2">Belongs to the TonB family.</text>
</comment>
<dbReference type="EMBL" id="CP008743">
    <property type="protein sequence ID" value="ARN84090.1"/>
    <property type="molecule type" value="Genomic_DNA"/>
</dbReference>
<evidence type="ECO:0000256" key="4">
    <source>
        <dbReference type="ARBA" id="ARBA00022475"/>
    </source>
</evidence>
<evidence type="ECO:0000256" key="10">
    <source>
        <dbReference type="SAM" id="Phobius"/>
    </source>
</evidence>
<reference evidence="12 13" key="1">
    <citation type="submission" date="2014-06" db="EMBL/GenBank/DDBJ databases">
        <title>The genome of the endonuclear symbiont Nucleicultrix amoebiphila.</title>
        <authorList>
            <person name="Schulz F."/>
            <person name="Horn M."/>
        </authorList>
    </citation>
    <scope>NUCLEOTIDE SEQUENCE [LARGE SCALE GENOMIC DNA]</scope>
    <source>
        <strain evidence="12 13">FS5</strain>
    </source>
</reference>
<dbReference type="SUPFAM" id="SSF74653">
    <property type="entry name" value="TolA/TonB C-terminal domain"/>
    <property type="match status" value="1"/>
</dbReference>
<evidence type="ECO:0000313" key="13">
    <source>
        <dbReference type="Proteomes" id="UP000237351"/>
    </source>
</evidence>
<evidence type="ECO:0000256" key="9">
    <source>
        <dbReference type="ARBA" id="ARBA00023136"/>
    </source>
</evidence>
<evidence type="ECO:0000256" key="6">
    <source>
        <dbReference type="ARBA" id="ARBA00022692"/>
    </source>
</evidence>
<proteinExistence type="inferred from homology"/>
<name>A0A1W6N2J1_9PROT</name>